<dbReference type="SUPFAM" id="SSF53067">
    <property type="entry name" value="Actin-like ATPase domain"/>
    <property type="match status" value="2"/>
</dbReference>
<gene>
    <name evidence="7" type="ORF">ACFPM4_16930</name>
</gene>
<dbReference type="EMBL" id="JBHSMC010000026">
    <property type="protein sequence ID" value="MFC5466407.1"/>
    <property type="molecule type" value="Genomic_DNA"/>
</dbReference>
<dbReference type="PANTHER" id="PTHR43095:SF5">
    <property type="entry name" value="XYLULOSE KINASE"/>
    <property type="match status" value="1"/>
</dbReference>
<organism evidence="7 8">
    <name type="scientific">Lederbergia graminis</name>
    <dbReference type="NCBI Taxonomy" id="735518"/>
    <lineage>
        <taxon>Bacteria</taxon>
        <taxon>Bacillati</taxon>
        <taxon>Bacillota</taxon>
        <taxon>Bacilli</taxon>
        <taxon>Bacillales</taxon>
        <taxon>Bacillaceae</taxon>
        <taxon>Lederbergia</taxon>
    </lineage>
</organism>
<dbReference type="Proteomes" id="UP001596147">
    <property type="component" value="Unassembled WGS sequence"/>
</dbReference>
<evidence type="ECO:0000256" key="1">
    <source>
        <dbReference type="ARBA" id="ARBA00009156"/>
    </source>
</evidence>
<accession>A0ABW0LN38</accession>
<dbReference type="InterPro" id="IPR043129">
    <property type="entry name" value="ATPase_NBD"/>
</dbReference>
<evidence type="ECO:0000313" key="7">
    <source>
        <dbReference type="EMBL" id="MFC5466407.1"/>
    </source>
</evidence>
<evidence type="ECO:0000256" key="3">
    <source>
        <dbReference type="ARBA" id="ARBA00022777"/>
    </source>
</evidence>
<evidence type="ECO:0000259" key="5">
    <source>
        <dbReference type="Pfam" id="PF00370"/>
    </source>
</evidence>
<dbReference type="Pfam" id="PF00370">
    <property type="entry name" value="FGGY_N"/>
    <property type="match status" value="1"/>
</dbReference>
<feature type="domain" description="Carbohydrate kinase FGGY N-terminal" evidence="5">
    <location>
        <begin position="3"/>
        <end position="247"/>
    </location>
</feature>
<evidence type="ECO:0000259" key="6">
    <source>
        <dbReference type="Pfam" id="PF02782"/>
    </source>
</evidence>
<dbReference type="GO" id="GO:0016301">
    <property type="term" value="F:kinase activity"/>
    <property type="evidence" value="ECO:0007669"/>
    <property type="project" value="UniProtKB-KW"/>
</dbReference>
<dbReference type="CDD" id="cd07808">
    <property type="entry name" value="ASKHA_NBD_FGGY_EcXK-like"/>
    <property type="match status" value="1"/>
</dbReference>
<keyword evidence="3 4" id="KW-0418">Kinase</keyword>
<comment type="caution">
    <text evidence="7">The sequence shown here is derived from an EMBL/GenBank/DDBJ whole genome shotgun (WGS) entry which is preliminary data.</text>
</comment>
<dbReference type="PANTHER" id="PTHR43095">
    <property type="entry name" value="SUGAR KINASE"/>
    <property type="match status" value="1"/>
</dbReference>
<dbReference type="PIRSF" id="PIRSF000538">
    <property type="entry name" value="GlpK"/>
    <property type="match status" value="1"/>
</dbReference>
<dbReference type="InterPro" id="IPR000577">
    <property type="entry name" value="Carb_kinase_FGGY"/>
</dbReference>
<name>A0ABW0LN38_9BACI</name>
<feature type="domain" description="Carbohydrate kinase FGGY C-terminal" evidence="6">
    <location>
        <begin position="260"/>
        <end position="436"/>
    </location>
</feature>
<keyword evidence="2 4" id="KW-0808">Transferase</keyword>
<dbReference type="RefSeq" id="WP_382354415.1">
    <property type="nucleotide sequence ID" value="NZ_JBHSMC010000026.1"/>
</dbReference>
<proteinExistence type="inferred from homology"/>
<dbReference type="InterPro" id="IPR018483">
    <property type="entry name" value="Carb_kinase_FGGY_CS"/>
</dbReference>
<evidence type="ECO:0000313" key="8">
    <source>
        <dbReference type="Proteomes" id="UP001596147"/>
    </source>
</evidence>
<evidence type="ECO:0000256" key="2">
    <source>
        <dbReference type="ARBA" id="ARBA00022679"/>
    </source>
</evidence>
<dbReference type="PROSITE" id="PS00445">
    <property type="entry name" value="FGGY_KINASES_2"/>
    <property type="match status" value="1"/>
</dbReference>
<comment type="similarity">
    <text evidence="1 4">Belongs to the FGGY kinase family.</text>
</comment>
<dbReference type="Gene3D" id="3.30.420.40">
    <property type="match status" value="2"/>
</dbReference>
<dbReference type="InterPro" id="IPR018485">
    <property type="entry name" value="FGGY_C"/>
</dbReference>
<sequence length="477" mass="52069">MAIYLGVDIGTSGVRTVAFTGQGEVVAEGRAKINVHYSSTGHAEQHPQEWVDATIFSLQQVAERLGSETEKIKGIGLTGQCPTFTFLYDNGKVLDKGILYSDNRAAEETEQLVALFGSEEIQRRTGQHPSSFYLLPKLMWLKKHHPEYFISRATVVQPRDYIGWFLTGTVATDPTHAACTLAYDLQEKSWIKEWLTQLDLGQLQWPEVYSSTSLLGSMHEKAAQLIGIPPDIPVAVGGADSVCAVFGSGNADENVLYDISGSTTCLHLITPKLVTKPFVNTYPHVVDGEWCLEVGMNTTGLAVTWLSQLLGMSFESLIAAARNVSPGADGLFFYPYLDGGERNNSNMPGAFIGLKLEHGAGHLARAVLEGITFALKQQIELMTSPGEPITNVCVSGGGAKNDLWNELKADIFQVPIDTAPLVDTTALGAARTVALALGEDFFIGTKRDSNRFYPDSVRSEIYEKVYALYGEVEKQYT</sequence>
<dbReference type="InterPro" id="IPR050406">
    <property type="entry name" value="FGGY_Carb_Kinase"/>
</dbReference>
<dbReference type="InterPro" id="IPR018484">
    <property type="entry name" value="FGGY_N"/>
</dbReference>
<reference evidence="8" key="1">
    <citation type="journal article" date="2019" name="Int. J. Syst. Evol. Microbiol.">
        <title>The Global Catalogue of Microorganisms (GCM) 10K type strain sequencing project: providing services to taxonomists for standard genome sequencing and annotation.</title>
        <authorList>
            <consortium name="The Broad Institute Genomics Platform"/>
            <consortium name="The Broad Institute Genome Sequencing Center for Infectious Disease"/>
            <person name="Wu L."/>
            <person name="Ma J."/>
        </authorList>
    </citation>
    <scope>NUCLEOTIDE SEQUENCE [LARGE SCALE GENOMIC DNA]</scope>
    <source>
        <strain evidence="8">CGMCC 1.12237</strain>
    </source>
</reference>
<keyword evidence="8" id="KW-1185">Reference proteome</keyword>
<evidence type="ECO:0000256" key="4">
    <source>
        <dbReference type="RuleBase" id="RU003733"/>
    </source>
</evidence>
<dbReference type="Pfam" id="PF02782">
    <property type="entry name" value="FGGY_C"/>
    <property type="match status" value="1"/>
</dbReference>
<protein>
    <submittedName>
        <fullName evidence="7">FGGY-family carbohydrate kinase</fullName>
    </submittedName>
</protein>